<dbReference type="InterPro" id="IPR003018">
    <property type="entry name" value="GAF"/>
</dbReference>
<dbReference type="Gene3D" id="1.10.287.130">
    <property type="match status" value="1"/>
</dbReference>
<dbReference type="RefSeq" id="WP_091155731.1">
    <property type="nucleotide sequence ID" value="NZ_FNAI01000018.1"/>
</dbReference>
<dbReference type="CDD" id="cd00082">
    <property type="entry name" value="HisKA"/>
    <property type="match status" value="1"/>
</dbReference>
<dbReference type="InterPro" id="IPR003661">
    <property type="entry name" value="HisK_dim/P_dom"/>
</dbReference>
<evidence type="ECO:0000313" key="6">
    <source>
        <dbReference type="Proteomes" id="UP000199072"/>
    </source>
</evidence>
<dbReference type="EMBL" id="FNAI01000018">
    <property type="protein sequence ID" value="SDF47611.1"/>
    <property type="molecule type" value="Genomic_DNA"/>
</dbReference>
<dbReference type="EC" id="2.7.13.3" evidence="2"/>
<reference evidence="5 6" key="1">
    <citation type="submission" date="2016-10" db="EMBL/GenBank/DDBJ databases">
        <authorList>
            <person name="de Groot N.N."/>
        </authorList>
    </citation>
    <scope>NUCLEOTIDE SEQUENCE [LARGE SCALE GENOMIC DNA]</scope>
    <source>
        <strain evidence="5 6">47C3B</strain>
    </source>
</reference>
<evidence type="ECO:0000259" key="4">
    <source>
        <dbReference type="PROSITE" id="PS50113"/>
    </source>
</evidence>
<organism evidence="5 6">
    <name type="scientific">Mucilaginibacter pineti</name>
    <dbReference type="NCBI Taxonomy" id="1391627"/>
    <lineage>
        <taxon>Bacteria</taxon>
        <taxon>Pseudomonadati</taxon>
        <taxon>Bacteroidota</taxon>
        <taxon>Sphingobacteriia</taxon>
        <taxon>Sphingobacteriales</taxon>
        <taxon>Sphingobacteriaceae</taxon>
        <taxon>Mucilaginibacter</taxon>
    </lineage>
</organism>
<dbReference type="NCBIfam" id="TIGR00229">
    <property type="entry name" value="sensory_box"/>
    <property type="match status" value="1"/>
</dbReference>
<dbReference type="InterPro" id="IPR036097">
    <property type="entry name" value="HisK_dim/P_sf"/>
</dbReference>
<proteinExistence type="predicted"/>
<dbReference type="STRING" id="1391627.SAMN05216464_118130"/>
<dbReference type="GO" id="GO:0000155">
    <property type="term" value="F:phosphorelay sensor kinase activity"/>
    <property type="evidence" value="ECO:0007669"/>
    <property type="project" value="InterPro"/>
</dbReference>
<feature type="coiled-coil region" evidence="3">
    <location>
        <begin position="332"/>
        <end position="359"/>
    </location>
</feature>
<sequence>MPLKELERLAAVNRFLKLEISKEKELQEIVELAAQICGTPTALITLIDQDTQHIKFKVGFDPDKTSRKEAFCSHVIKQQDVMVVADAREDERFAFNPLVTGGPKIRFYAGAPLTTGDGQHLGSLCVIDQQPRALSPTQQQMLRALAKQVIQLLEFDTSLQILKQQYVAARESEIKLRSFFESESSCHLLIGRELEALAFNKALADFVQTIFGVRIATGMKVTDYINGGYVKEFIKNYKLAFLGQPVKLKRKLEYPGRAIWWYFSFDPARNQDGEIIGVSYNATDVTQLVQQEEKVLAQNRSLEEIAWIQSHELRRPVASIMGVMNVIKEGAYQAEREDLEMLEKAVLELDERIKQMARISENNA</sequence>
<dbReference type="SUPFAM" id="SSF55785">
    <property type="entry name" value="PYP-like sensor domain (PAS domain)"/>
    <property type="match status" value="1"/>
</dbReference>
<name>A0A1G7LDZ0_9SPHI</name>
<evidence type="ECO:0000256" key="2">
    <source>
        <dbReference type="ARBA" id="ARBA00012438"/>
    </source>
</evidence>
<dbReference type="SUPFAM" id="SSF55781">
    <property type="entry name" value="GAF domain-like"/>
    <property type="match status" value="1"/>
</dbReference>
<dbReference type="AlphaFoldDB" id="A0A1G7LDZ0"/>
<dbReference type="Pfam" id="PF01590">
    <property type="entry name" value="GAF"/>
    <property type="match status" value="1"/>
</dbReference>
<evidence type="ECO:0000313" key="5">
    <source>
        <dbReference type="EMBL" id="SDF47611.1"/>
    </source>
</evidence>
<dbReference type="InterPro" id="IPR000014">
    <property type="entry name" value="PAS"/>
</dbReference>
<feature type="domain" description="PAC" evidence="4">
    <location>
        <begin position="242"/>
        <end position="297"/>
    </location>
</feature>
<dbReference type="PANTHER" id="PTHR43102">
    <property type="entry name" value="SLR1143 PROTEIN"/>
    <property type="match status" value="1"/>
</dbReference>
<protein>
    <recommendedName>
        <fullName evidence="2">histidine kinase</fullName>
        <ecNumber evidence="2">2.7.13.3</ecNumber>
    </recommendedName>
</protein>
<dbReference type="InterPro" id="IPR029016">
    <property type="entry name" value="GAF-like_dom_sf"/>
</dbReference>
<dbReference type="Proteomes" id="UP000199072">
    <property type="component" value="Unassembled WGS sequence"/>
</dbReference>
<evidence type="ECO:0000256" key="3">
    <source>
        <dbReference type="SAM" id="Coils"/>
    </source>
</evidence>
<dbReference type="InterPro" id="IPR035965">
    <property type="entry name" value="PAS-like_dom_sf"/>
</dbReference>
<dbReference type="SMART" id="SM00065">
    <property type="entry name" value="GAF"/>
    <property type="match status" value="1"/>
</dbReference>
<accession>A0A1G7LDZ0</accession>
<dbReference type="Gene3D" id="3.30.450.20">
    <property type="entry name" value="PAS domain"/>
    <property type="match status" value="1"/>
</dbReference>
<comment type="catalytic activity">
    <reaction evidence="1">
        <text>ATP + protein L-histidine = ADP + protein N-phospho-L-histidine.</text>
        <dbReference type="EC" id="2.7.13.3"/>
    </reaction>
</comment>
<keyword evidence="3" id="KW-0175">Coiled coil</keyword>
<dbReference type="SUPFAM" id="SSF47384">
    <property type="entry name" value="Homodimeric domain of signal transducing histidine kinase"/>
    <property type="match status" value="1"/>
</dbReference>
<evidence type="ECO:0000256" key="1">
    <source>
        <dbReference type="ARBA" id="ARBA00000085"/>
    </source>
</evidence>
<dbReference type="InterPro" id="IPR000700">
    <property type="entry name" value="PAS-assoc_C"/>
</dbReference>
<gene>
    <name evidence="5" type="ORF">SAMN05216464_118130</name>
</gene>
<keyword evidence="6" id="KW-1185">Reference proteome</keyword>
<dbReference type="PANTHER" id="PTHR43102:SF2">
    <property type="entry name" value="GAF DOMAIN-CONTAINING PROTEIN"/>
    <property type="match status" value="1"/>
</dbReference>
<dbReference type="Gene3D" id="3.30.450.40">
    <property type="match status" value="1"/>
</dbReference>
<dbReference type="PROSITE" id="PS50113">
    <property type="entry name" value="PAC"/>
    <property type="match status" value="1"/>
</dbReference>
<dbReference type="OrthoDB" id="741455at2"/>